<protein>
    <recommendedName>
        <fullName evidence="9">Ribokinase</fullName>
        <shortName evidence="9">RK</shortName>
        <ecNumber evidence="9">2.7.1.15</ecNumber>
    </recommendedName>
</protein>
<feature type="binding site" evidence="9">
    <location>
        <position position="304"/>
    </location>
    <ligand>
        <name>K(+)</name>
        <dbReference type="ChEBI" id="CHEBI:29103"/>
    </ligand>
</feature>
<dbReference type="InterPro" id="IPR011611">
    <property type="entry name" value="PfkB_dom"/>
</dbReference>
<dbReference type="KEGG" id="psai:C3B54_111265"/>
<evidence type="ECO:0000256" key="8">
    <source>
        <dbReference type="ARBA" id="ARBA00023277"/>
    </source>
</evidence>
<feature type="binding site" evidence="9">
    <location>
        <begin position="24"/>
        <end position="26"/>
    </location>
    <ligand>
        <name>substrate</name>
    </ligand>
</feature>
<sequence length="324" mass="33582">MHATQDDDSTGRPVAHVVVLGNTNVDLVAYVPREVAEGETIIASDFTIGLGGKGANQAVAARRAGSAVSFIGRVGTDSFGEMMLEGLSQEGIDLAHLEQIDGPSGNATIWVQPDGANRITVFLGASGKITPEAAEHAVSTHSQAKFFVSQLELGHDVVLAGLGSAKSHGMTTVLNIAPYSALSPEMLEHTDWLIANEGELEALLTDVGIETTLELSPGELIEQVPAWSEAIGTNVVVTLGSQGALGHAAGSEPYFAEAPKVTAIDTVGAGDCFVGYFVSALNGGHPWQQALRSGVHAASESVQRLGAQASYPAAEDAKRFTTIS</sequence>
<comment type="similarity">
    <text evidence="9">Belongs to the carbohydrate kinase PfkB family. Ribokinase subfamily.</text>
</comment>
<keyword evidence="9" id="KW-0963">Cytoplasm</keyword>
<dbReference type="GO" id="GO:0005737">
    <property type="term" value="C:cytoplasm"/>
    <property type="evidence" value="ECO:0007669"/>
    <property type="project" value="UniProtKB-SubCell"/>
</dbReference>
<dbReference type="InterPro" id="IPR029056">
    <property type="entry name" value="Ribokinase-like"/>
</dbReference>
<dbReference type="PANTHER" id="PTHR10584">
    <property type="entry name" value="SUGAR KINASE"/>
    <property type="match status" value="1"/>
</dbReference>
<feature type="binding site" evidence="9">
    <location>
        <begin position="52"/>
        <end position="56"/>
    </location>
    <ligand>
        <name>substrate</name>
    </ligand>
</feature>
<dbReference type="InterPro" id="IPR011877">
    <property type="entry name" value="Ribokinase"/>
</dbReference>
<keyword evidence="6 9" id="KW-0460">Magnesium</keyword>
<comment type="subcellular location">
    <subcellularLocation>
        <location evidence="9">Cytoplasm</location>
    </subcellularLocation>
</comment>
<evidence type="ECO:0000256" key="1">
    <source>
        <dbReference type="ARBA" id="ARBA00022679"/>
    </source>
</evidence>
<keyword evidence="2 9" id="KW-0479">Metal-binding</keyword>
<dbReference type="Pfam" id="PF00294">
    <property type="entry name" value="PfkB"/>
    <property type="match status" value="1"/>
</dbReference>
<keyword evidence="8 9" id="KW-0119">Carbohydrate metabolism</keyword>
<dbReference type="PRINTS" id="PR00990">
    <property type="entry name" value="RIBOKINASE"/>
</dbReference>
<evidence type="ECO:0000313" key="12">
    <source>
        <dbReference type="Proteomes" id="UP000243077"/>
    </source>
</evidence>
<keyword evidence="5 9" id="KW-0067">ATP-binding</keyword>
<feature type="binding site" evidence="9">
    <location>
        <position position="301"/>
    </location>
    <ligand>
        <name>K(+)</name>
        <dbReference type="ChEBI" id="CHEBI:29103"/>
    </ligand>
</feature>
<organism evidence="11 12">
    <name type="scientific">Pontimonas salivibrio</name>
    <dbReference type="NCBI Taxonomy" id="1159327"/>
    <lineage>
        <taxon>Bacteria</taxon>
        <taxon>Bacillati</taxon>
        <taxon>Actinomycetota</taxon>
        <taxon>Actinomycetes</taxon>
        <taxon>Micrococcales</taxon>
        <taxon>Microbacteriaceae</taxon>
        <taxon>Pontimonas</taxon>
    </lineage>
</organism>
<evidence type="ECO:0000256" key="7">
    <source>
        <dbReference type="ARBA" id="ARBA00022958"/>
    </source>
</evidence>
<dbReference type="AlphaFoldDB" id="A0A2L2BRC4"/>
<feature type="binding site" evidence="9">
    <location>
        <position position="196"/>
    </location>
    <ligand>
        <name>ATP</name>
        <dbReference type="ChEBI" id="CHEBI:30616"/>
    </ligand>
</feature>
<dbReference type="PANTHER" id="PTHR10584:SF166">
    <property type="entry name" value="RIBOKINASE"/>
    <property type="match status" value="1"/>
</dbReference>
<keyword evidence="4 9" id="KW-0418">Kinase</keyword>
<reference evidence="11 12" key="1">
    <citation type="submission" date="2018-02" db="EMBL/GenBank/DDBJ databases">
        <title>Complete genome of the streamlined marine actinobacterium Pontimonas salivibrio CL-TW6 adapted to coastal planktonic lifestype.</title>
        <authorList>
            <person name="Cho B.C."/>
            <person name="Hardies S.C."/>
            <person name="Jang G.I."/>
            <person name="Hwang C.Y."/>
        </authorList>
    </citation>
    <scope>NUCLEOTIDE SEQUENCE [LARGE SCALE GENOMIC DNA]</scope>
    <source>
        <strain evidence="11 12">CL-TW6</strain>
    </source>
</reference>
<evidence type="ECO:0000259" key="10">
    <source>
        <dbReference type="Pfam" id="PF00294"/>
    </source>
</evidence>
<dbReference type="GO" id="GO:0046872">
    <property type="term" value="F:metal ion binding"/>
    <property type="evidence" value="ECO:0007669"/>
    <property type="project" value="UniProtKB-KW"/>
</dbReference>
<dbReference type="GO" id="GO:0005524">
    <property type="term" value="F:ATP binding"/>
    <property type="evidence" value="ECO:0007669"/>
    <property type="project" value="UniProtKB-UniRule"/>
</dbReference>
<comment type="caution">
    <text evidence="9">Lacks conserved residue(s) required for the propagation of feature annotation.</text>
</comment>
<dbReference type="CDD" id="cd01174">
    <property type="entry name" value="ribokinase"/>
    <property type="match status" value="1"/>
</dbReference>
<comment type="pathway">
    <text evidence="9">Carbohydrate metabolism; D-ribose degradation; D-ribose 5-phosphate from beta-D-ribopyranose: step 2/2.</text>
</comment>
<dbReference type="GO" id="GO:0004747">
    <property type="term" value="F:ribokinase activity"/>
    <property type="evidence" value="ECO:0007669"/>
    <property type="project" value="UniProtKB-UniRule"/>
</dbReference>
<comment type="function">
    <text evidence="9">Catalyzes the phosphorylation of ribose at O-5 in a reaction requiring ATP and magnesium. The resulting D-ribose-5-phosphate can then be used either for sythesis of nucleotides, histidine, and tryptophan, or as a component of the pentose phosphate pathway.</text>
</comment>
<dbReference type="EMBL" id="CP026923">
    <property type="protein sequence ID" value="AVG24215.1"/>
    <property type="molecule type" value="Genomic_DNA"/>
</dbReference>
<dbReference type="EC" id="2.7.1.15" evidence="9"/>
<evidence type="ECO:0000313" key="11">
    <source>
        <dbReference type="EMBL" id="AVG24215.1"/>
    </source>
</evidence>
<accession>A0A2L2BRC4</accession>
<dbReference type="RefSeq" id="WP_104913723.1">
    <property type="nucleotide sequence ID" value="NZ_CP026923.1"/>
</dbReference>
<evidence type="ECO:0000256" key="3">
    <source>
        <dbReference type="ARBA" id="ARBA00022741"/>
    </source>
</evidence>
<feature type="binding site" evidence="9">
    <location>
        <position position="271"/>
    </location>
    <ligand>
        <name>substrate</name>
    </ligand>
</feature>
<evidence type="ECO:0000256" key="5">
    <source>
        <dbReference type="ARBA" id="ARBA00022840"/>
    </source>
</evidence>
<feature type="binding site" evidence="9">
    <location>
        <position position="306"/>
    </location>
    <ligand>
        <name>K(+)</name>
        <dbReference type="ChEBI" id="CHEBI:29103"/>
    </ligand>
</feature>
<evidence type="ECO:0000256" key="9">
    <source>
        <dbReference type="HAMAP-Rule" id="MF_01987"/>
    </source>
</evidence>
<dbReference type="HAMAP" id="MF_01987">
    <property type="entry name" value="Ribokinase"/>
    <property type="match status" value="1"/>
</dbReference>
<comment type="catalytic activity">
    <reaction evidence="9">
        <text>D-ribose + ATP = D-ribose 5-phosphate + ADP + H(+)</text>
        <dbReference type="Rhea" id="RHEA:13697"/>
        <dbReference type="ChEBI" id="CHEBI:15378"/>
        <dbReference type="ChEBI" id="CHEBI:30616"/>
        <dbReference type="ChEBI" id="CHEBI:47013"/>
        <dbReference type="ChEBI" id="CHEBI:78346"/>
        <dbReference type="ChEBI" id="CHEBI:456216"/>
        <dbReference type="EC" id="2.7.1.15"/>
    </reaction>
</comment>
<keyword evidence="7 9" id="KW-0630">Potassium</keyword>
<name>A0A2L2BRC4_9MICO</name>
<keyword evidence="12" id="KW-1185">Reference proteome</keyword>
<gene>
    <name evidence="9" type="primary">rbsK</name>
    <name evidence="11" type="ORF">C3B54_111265</name>
</gene>
<proteinExistence type="inferred from homology"/>
<dbReference type="SUPFAM" id="SSF53613">
    <property type="entry name" value="Ribokinase-like"/>
    <property type="match status" value="1"/>
</dbReference>
<comment type="activity regulation">
    <text evidence="9">Activated by a monovalent cation that binds near, but not in, the active site. The most likely occupant of the site in vivo is potassium. Ion binding induces a conformational change that may alter substrate affinity.</text>
</comment>
<feature type="binding site" evidence="9">
    <location>
        <position position="265"/>
    </location>
    <ligand>
        <name>K(+)</name>
        <dbReference type="ChEBI" id="CHEBI:29103"/>
    </ligand>
</feature>
<feature type="binding site" evidence="9">
    <location>
        <begin position="270"/>
        <end position="271"/>
    </location>
    <ligand>
        <name>ATP</name>
        <dbReference type="ChEBI" id="CHEBI:30616"/>
    </ligand>
</feature>
<dbReference type="Gene3D" id="3.40.1190.20">
    <property type="match status" value="1"/>
</dbReference>
<dbReference type="GO" id="GO:0019303">
    <property type="term" value="P:D-ribose catabolic process"/>
    <property type="evidence" value="ECO:0007669"/>
    <property type="project" value="UniProtKB-UniRule"/>
</dbReference>
<feature type="binding site" evidence="9">
    <location>
        <position position="267"/>
    </location>
    <ligand>
        <name>K(+)</name>
        <dbReference type="ChEBI" id="CHEBI:29103"/>
    </ligand>
</feature>
<feature type="domain" description="Carbohydrate kinase PfkB" evidence="10">
    <location>
        <begin position="15"/>
        <end position="313"/>
    </location>
</feature>
<dbReference type="UniPathway" id="UPA00916">
    <property type="reaction ID" value="UER00889"/>
</dbReference>
<comment type="cofactor">
    <cofactor evidence="9">
        <name>Mg(2+)</name>
        <dbReference type="ChEBI" id="CHEBI:18420"/>
    </cofactor>
    <text evidence="9">Requires a divalent cation, most likely magnesium in vivo, as an electrophilic catalyst to aid phosphoryl group transfer. It is the chelate of the metal and the nucleotide that is the actual substrate.</text>
</comment>
<keyword evidence="1 9" id="KW-0808">Transferase</keyword>
<evidence type="ECO:0000256" key="4">
    <source>
        <dbReference type="ARBA" id="ARBA00022777"/>
    </source>
</evidence>
<dbReference type="InterPro" id="IPR002139">
    <property type="entry name" value="Ribo/fructo_kinase"/>
</dbReference>
<dbReference type="Proteomes" id="UP000243077">
    <property type="component" value="Chromosome"/>
</dbReference>
<evidence type="ECO:0000256" key="6">
    <source>
        <dbReference type="ARBA" id="ARBA00022842"/>
    </source>
</evidence>
<feature type="binding site" evidence="9">
    <location>
        <position position="152"/>
    </location>
    <ligand>
        <name>substrate</name>
    </ligand>
</feature>
<evidence type="ECO:0000256" key="2">
    <source>
        <dbReference type="ARBA" id="ARBA00022723"/>
    </source>
</evidence>
<dbReference type="OrthoDB" id="9775849at2"/>
<feature type="binding site" evidence="9">
    <location>
        <begin position="238"/>
        <end position="243"/>
    </location>
    <ligand>
        <name>ATP</name>
        <dbReference type="ChEBI" id="CHEBI:30616"/>
    </ligand>
</feature>
<feature type="binding site" evidence="9">
    <location>
        <position position="310"/>
    </location>
    <ligand>
        <name>K(+)</name>
        <dbReference type="ChEBI" id="CHEBI:29103"/>
    </ligand>
</feature>
<feature type="active site" description="Proton acceptor" evidence="9">
    <location>
        <position position="271"/>
    </location>
</feature>
<comment type="subunit">
    <text evidence="9">Homodimer.</text>
</comment>
<keyword evidence="3 9" id="KW-0547">Nucleotide-binding</keyword>